<evidence type="ECO:0000256" key="3">
    <source>
        <dbReference type="ARBA" id="ARBA00022729"/>
    </source>
</evidence>
<dbReference type="Proteomes" id="UP000034875">
    <property type="component" value="Unassembled WGS sequence"/>
</dbReference>
<dbReference type="InterPro" id="IPR013783">
    <property type="entry name" value="Ig-like_fold"/>
</dbReference>
<protein>
    <submittedName>
        <fullName evidence="8">Gram positive anchor</fullName>
    </submittedName>
</protein>
<comment type="caution">
    <text evidence="8">The sequence shown here is derived from an EMBL/GenBank/DDBJ whole genome shotgun (WGS) entry which is preliminary data.</text>
</comment>
<keyword evidence="6" id="KW-0812">Transmembrane</keyword>
<proteinExistence type="predicted"/>
<keyword evidence="6" id="KW-1133">Transmembrane helix</keyword>
<evidence type="ECO:0000256" key="5">
    <source>
        <dbReference type="SAM" id="MobiDB-lite"/>
    </source>
</evidence>
<evidence type="ECO:0000313" key="8">
    <source>
        <dbReference type="EMBL" id="KKS42729.1"/>
    </source>
</evidence>
<feature type="compositionally biased region" description="Acidic residues" evidence="5">
    <location>
        <begin position="692"/>
        <end position="702"/>
    </location>
</feature>
<name>A0A0G0Z1U4_9BACT</name>
<accession>A0A0G0Z1U4</accession>
<keyword evidence="3" id="KW-0732">Signal</keyword>
<feature type="region of interest" description="Disordered" evidence="5">
    <location>
        <begin position="569"/>
        <end position="595"/>
    </location>
</feature>
<keyword evidence="4" id="KW-0106">Calcium</keyword>
<feature type="compositionally biased region" description="Basic and acidic residues" evidence="5">
    <location>
        <begin position="648"/>
        <end position="658"/>
    </location>
</feature>
<evidence type="ECO:0000256" key="2">
    <source>
        <dbReference type="ARBA" id="ARBA00022525"/>
    </source>
</evidence>
<evidence type="ECO:0000256" key="1">
    <source>
        <dbReference type="ARBA" id="ARBA00004613"/>
    </source>
</evidence>
<feature type="region of interest" description="Disordered" evidence="5">
    <location>
        <begin position="290"/>
        <end position="352"/>
    </location>
</feature>
<evidence type="ECO:0000259" key="7">
    <source>
        <dbReference type="Pfam" id="PF19077"/>
    </source>
</evidence>
<dbReference type="Gene3D" id="2.60.40.10">
    <property type="entry name" value="Immunoglobulins"/>
    <property type="match status" value="1"/>
</dbReference>
<dbReference type="InterPro" id="IPR059100">
    <property type="entry name" value="TSP3_bac"/>
</dbReference>
<comment type="subcellular location">
    <subcellularLocation>
        <location evidence="1">Secreted</location>
    </subcellularLocation>
</comment>
<dbReference type="AlphaFoldDB" id="A0A0G0Z1U4"/>
<feature type="domain" description="Bacterial Ig-like" evidence="7">
    <location>
        <begin position="786"/>
        <end position="851"/>
    </location>
</feature>
<feature type="transmembrane region" description="Helical" evidence="6">
    <location>
        <begin position="881"/>
        <end position="902"/>
    </location>
</feature>
<gene>
    <name evidence="8" type="ORF">UV05_C0037G0009</name>
</gene>
<dbReference type="Pfam" id="PF19077">
    <property type="entry name" value="Big_13"/>
    <property type="match status" value="1"/>
</dbReference>
<evidence type="ECO:0000313" key="9">
    <source>
        <dbReference type="Proteomes" id="UP000034875"/>
    </source>
</evidence>
<feature type="region of interest" description="Disordered" evidence="5">
    <location>
        <begin position="637"/>
        <end position="717"/>
    </location>
</feature>
<feature type="compositionally biased region" description="Polar residues" evidence="5">
    <location>
        <begin position="637"/>
        <end position="646"/>
    </location>
</feature>
<keyword evidence="6" id="KW-0472">Membrane</keyword>
<dbReference type="EMBL" id="LCCZ01000037">
    <property type="protein sequence ID" value="KKS42729.1"/>
    <property type="molecule type" value="Genomic_DNA"/>
</dbReference>
<dbReference type="Pfam" id="PF18884">
    <property type="entry name" value="TSP3_bac"/>
    <property type="match status" value="3"/>
</dbReference>
<dbReference type="InterPro" id="IPR044016">
    <property type="entry name" value="Big_13"/>
</dbReference>
<feature type="transmembrane region" description="Helical" evidence="6">
    <location>
        <begin position="7"/>
        <end position="28"/>
    </location>
</feature>
<reference evidence="8 9" key="1">
    <citation type="journal article" date="2015" name="Nature">
        <title>rRNA introns, odd ribosomes, and small enigmatic genomes across a large radiation of phyla.</title>
        <authorList>
            <person name="Brown C.T."/>
            <person name="Hug L.A."/>
            <person name="Thomas B.C."/>
            <person name="Sharon I."/>
            <person name="Castelle C.J."/>
            <person name="Singh A."/>
            <person name="Wilkins M.J."/>
            <person name="Williams K.H."/>
            <person name="Banfield J.F."/>
        </authorList>
    </citation>
    <scope>NUCLEOTIDE SEQUENCE [LARGE SCALE GENOMIC DNA]</scope>
</reference>
<evidence type="ECO:0000256" key="6">
    <source>
        <dbReference type="SAM" id="Phobius"/>
    </source>
</evidence>
<keyword evidence="2" id="KW-0964">Secreted</keyword>
<sequence length="913" mass="97427">MKKLSQAIIGATLILDVAVVFTFGLAVISSFEDGSRLPETTFVRKASEGRVAGETISTCPSAANISISAPIAGAIITSETFRIKAATTLNVPASTLMHFAYSISVSPLYVKIPATLISVPSTTMYEWAADVNIATNQIPSGPFVFRAEGYNSMGNCIARSSDRSITINYASSNTLPASVINIISPQSGDTLAGPQATVIGEIINLPAGTQIQETRLIILNNGAAVGDPIDALVFDTTNLFKRRSIFNSTEINNGAYNLKMRTHYLDSSDTLKLIESPAISINIDNPDTTATNANTAPSNANTSTAGTNINSANTINTNTSTSASGTNTNGTALTNSNASTDTTSPPPTGTTAATMTVAMTNPTPSTIPTILRSRDNPLIAKTSTAVSGLKFIVHKSDEPVDQTMPLDAVAVSSDKINWKANMNLTVFKDGAYDITAVSGDIKSKPVNVIVQEFSFKWLTPNKGDELSKKVALKSEINGIYGIDNKTPMNGIVVEFWQFSVASSYPPKYIGKAQKKPDSHEWFYEWNTTDSPLGDCRLEVRIGDSTYSTTKGSLYKTYPLSVKVLNQISSASSGSSNSNTNQNSNTPPSVNSNTTNANKAVNSAINSSVTINQNANTAAGLNSNLNLAQDSLNINSSTDGAVLTQTDSDNDKLSDEKEAQLGTNPNSNDTDGDGLFDREEAEVHGTNPLNIDTDGDGYNDFEEIQSGHDPLTKPTDSSGEALLKARPVEEPKTAGVIAKDILAVEDVYTPIKELAKIANDGINSLTSDTVNGSEPLMQEQESKIILKGKGPANTILTLFIYSNDPIVVTVRTNENGEWIYELDKTLEDGEHEVYATITDDTGKIESKSSPMRFLVKQARAETIPERADTDIDSIPGSSSTNLYLLISGIMVFIAIVAGFIIALRRKRGDTNQIM</sequence>
<evidence type="ECO:0000256" key="4">
    <source>
        <dbReference type="ARBA" id="ARBA00022837"/>
    </source>
</evidence>
<dbReference type="PATRIC" id="fig|1618341.3.peg.565"/>
<organism evidence="8 9">
    <name type="scientific">candidate division CPR1 bacterium GW2011_GWA2_42_17</name>
    <dbReference type="NCBI Taxonomy" id="1618341"/>
    <lineage>
        <taxon>Bacteria</taxon>
        <taxon>candidate division CPR1</taxon>
    </lineage>
</organism>